<evidence type="ECO:0000259" key="5">
    <source>
        <dbReference type="Pfam" id="PF02867"/>
    </source>
</evidence>
<feature type="domain" description="Ribonucleotide reductase large subunit C-terminal" evidence="5">
    <location>
        <begin position="148"/>
        <end position="205"/>
    </location>
</feature>
<organism evidence="6 7">
    <name type="scientific">Lasius niger</name>
    <name type="common">Black garden ant</name>
    <dbReference type="NCBI Taxonomy" id="67767"/>
    <lineage>
        <taxon>Eukaryota</taxon>
        <taxon>Metazoa</taxon>
        <taxon>Ecdysozoa</taxon>
        <taxon>Arthropoda</taxon>
        <taxon>Hexapoda</taxon>
        <taxon>Insecta</taxon>
        <taxon>Pterygota</taxon>
        <taxon>Neoptera</taxon>
        <taxon>Endopterygota</taxon>
        <taxon>Hymenoptera</taxon>
        <taxon>Apocrita</taxon>
        <taxon>Aculeata</taxon>
        <taxon>Formicoidea</taxon>
        <taxon>Formicidae</taxon>
        <taxon>Formicinae</taxon>
        <taxon>Lasius</taxon>
        <taxon>Lasius</taxon>
    </lineage>
</organism>
<dbReference type="Pfam" id="PF02867">
    <property type="entry name" value="Ribonuc_red_lgC"/>
    <property type="match status" value="1"/>
</dbReference>
<dbReference type="GO" id="GO:0004748">
    <property type="term" value="F:ribonucleoside-diphosphate reductase activity, thioredoxin disulfide as acceptor"/>
    <property type="evidence" value="ECO:0007669"/>
    <property type="project" value="TreeGrafter"/>
</dbReference>
<evidence type="ECO:0000313" key="7">
    <source>
        <dbReference type="Proteomes" id="UP000036403"/>
    </source>
</evidence>
<name>A0A0J7NYB3_LASNI</name>
<dbReference type="InterPro" id="IPR000788">
    <property type="entry name" value="RNR_lg_C"/>
</dbReference>
<evidence type="ECO:0000256" key="2">
    <source>
        <dbReference type="ARBA" id="ARBA00022628"/>
    </source>
</evidence>
<proteinExistence type="predicted"/>
<gene>
    <name evidence="6" type="ORF">RF55_2269</name>
</gene>
<dbReference type="PANTHER" id="PTHR43371">
    <property type="entry name" value="VITAMIN B12-DEPENDENT RIBONUCLEOTIDE REDUCTASE"/>
    <property type="match status" value="1"/>
</dbReference>
<keyword evidence="2" id="KW-0846">Cobalamin</keyword>
<evidence type="ECO:0000256" key="4">
    <source>
        <dbReference type="ARBA" id="ARBA00023285"/>
    </source>
</evidence>
<dbReference type="AlphaFoldDB" id="A0A0J7NYB3"/>
<dbReference type="InterPro" id="IPR050862">
    <property type="entry name" value="RdRp_reductase_class-2"/>
</dbReference>
<sequence length="205" mass="22910">MVMLDRYAQKDKNLTSLKTGDLVITVIKEDAVFPTRAIGYVTEQINNDTYAIKIEEEYISVIDPNLIKISGKTGIIHKQKYELEKPLELFYEQIAYRVSKSLSLEEVTEEKQKKQLNNFYHELKNLNIIPAGRILYGAGSDSDVTFFNCFVMPFIKDSREGIANHRQQVMEIMSHGGGVGSNGSTLRPKGTIVKTVGGKSSGSVS</sequence>
<dbReference type="SUPFAM" id="SSF51998">
    <property type="entry name" value="PFL-like glycyl radical enzymes"/>
    <property type="match status" value="1"/>
</dbReference>
<keyword evidence="4" id="KW-0170">Cobalt</keyword>
<evidence type="ECO:0000256" key="3">
    <source>
        <dbReference type="ARBA" id="ARBA00023002"/>
    </source>
</evidence>
<dbReference type="PANTHER" id="PTHR43371:SF1">
    <property type="entry name" value="RIBONUCLEOSIDE-DIPHOSPHATE REDUCTASE"/>
    <property type="match status" value="1"/>
</dbReference>
<dbReference type="PaxDb" id="67767-A0A0J7NYB3"/>
<evidence type="ECO:0000313" key="6">
    <source>
        <dbReference type="EMBL" id="KMQ97390.1"/>
    </source>
</evidence>
<comment type="cofactor">
    <cofactor evidence="1">
        <name>adenosylcob(III)alamin</name>
        <dbReference type="ChEBI" id="CHEBI:18408"/>
    </cofactor>
</comment>
<comment type="caution">
    <text evidence="6">The sequence shown here is derived from an EMBL/GenBank/DDBJ whole genome shotgun (WGS) entry which is preliminary data.</text>
</comment>
<dbReference type="EMBL" id="LBMM01000838">
    <property type="protein sequence ID" value="KMQ97390.1"/>
    <property type="molecule type" value="Genomic_DNA"/>
</dbReference>
<protein>
    <submittedName>
        <fullName evidence="6">Ribonucleotide-diphosphate reductase subunit alpha</fullName>
    </submittedName>
</protein>
<dbReference type="Gene3D" id="3.20.70.20">
    <property type="match status" value="1"/>
</dbReference>
<reference evidence="6 7" key="1">
    <citation type="submission" date="2015-04" db="EMBL/GenBank/DDBJ databases">
        <title>Lasius niger genome sequencing.</title>
        <authorList>
            <person name="Konorov E.A."/>
            <person name="Nikitin M.A."/>
            <person name="Kirill M.V."/>
            <person name="Chang P."/>
        </authorList>
    </citation>
    <scope>NUCLEOTIDE SEQUENCE [LARGE SCALE GENOMIC DNA]</scope>
    <source>
        <tissue evidence="6">Whole</tissue>
    </source>
</reference>
<accession>A0A0J7NYB3</accession>
<evidence type="ECO:0000256" key="1">
    <source>
        <dbReference type="ARBA" id="ARBA00001922"/>
    </source>
</evidence>
<keyword evidence="7" id="KW-1185">Reference proteome</keyword>
<dbReference type="Proteomes" id="UP000036403">
    <property type="component" value="Unassembled WGS sequence"/>
</dbReference>
<keyword evidence="3" id="KW-0560">Oxidoreductase</keyword>
<dbReference type="GO" id="GO:0031419">
    <property type="term" value="F:cobalamin binding"/>
    <property type="evidence" value="ECO:0007669"/>
    <property type="project" value="UniProtKB-KW"/>
</dbReference>
<dbReference type="OrthoDB" id="10059240at2759"/>